<dbReference type="SUPFAM" id="SSF54593">
    <property type="entry name" value="Glyoxalase/Bleomycin resistance protein/Dihydroxybiphenyl dioxygenase"/>
    <property type="match status" value="1"/>
</dbReference>
<dbReference type="EMBL" id="SJCY01000003">
    <property type="protein sequence ID" value="TDG36997.1"/>
    <property type="molecule type" value="Genomic_DNA"/>
</dbReference>
<dbReference type="InterPro" id="IPR028973">
    <property type="entry name" value="PhnB-like"/>
</dbReference>
<dbReference type="PANTHER" id="PTHR33990:SF1">
    <property type="entry name" value="PROTEIN YJDN"/>
    <property type="match status" value="1"/>
</dbReference>
<dbReference type="Gene3D" id="3.10.180.10">
    <property type="entry name" value="2,3-Dihydroxybiphenyl 1,2-Dioxygenase, domain 1"/>
    <property type="match status" value="1"/>
</dbReference>
<keyword evidence="3" id="KW-1185">Reference proteome</keyword>
<reference evidence="2 3" key="1">
    <citation type="submission" date="2019-02" db="EMBL/GenBank/DDBJ databases">
        <title>Pedobacter sp. nov., a novel speices isolated from soil of pinguins habitat in Antarcitica.</title>
        <authorList>
            <person name="He R.-H."/>
        </authorList>
    </citation>
    <scope>NUCLEOTIDE SEQUENCE [LARGE SCALE GENOMIC DNA]</scope>
    <source>
        <strain evidence="2 3">E01020</strain>
    </source>
</reference>
<protein>
    <submittedName>
        <fullName evidence="2">VOC family protein</fullName>
    </submittedName>
</protein>
<evidence type="ECO:0000313" key="2">
    <source>
        <dbReference type="EMBL" id="TDG36997.1"/>
    </source>
</evidence>
<comment type="caution">
    <text evidence="2">The sequence shown here is derived from an EMBL/GenBank/DDBJ whole genome shotgun (WGS) entry which is preliminary data.</text>
</comment>
<dbReference type="RefSeq" id="WP_133261943.1">
    <property type="nucleotide sequence ID" value="NZ_SJCY01000003.1"/>
</dbReference>
<gene>
    <name evidence="2" type="ORF">EZJ43_06885</name>
</gene>
<name>A0A4R5MMG9_9SPHI</name>
<dbReference type="PANTHER" id="PTHR33990">
    <property type="entry name" value="PROTEIN YJDN-RELATED"/>
    <property type="match status" value="1"/>
</dbReference>
<dbReference type="Pfam" id="PF06983">
    <property type="entry name" value="3-dmu-9_3-mt"/>
    <property type="match status" value="1"/>
</dbReference>
<dbReference type="Proteomes" id="UP000295668">
    <property type="component" value="Unassembled WGS sequence"/>
</dbReference>
<dbReference type="OrthoDB" id="9795306at2"/>
<feature type="domain" description="PhnB-like" evidence="1">
    <location>
        <begin position="5"/>
        <end position="133"/>
    </location>
</feature>
<evidence type="ECO:0000313" key="3">
    <source>
        <dbReference type="Proteomes" id="UP000295668"/>
    </source>
</evidence>
<dbReference type="InterPro" id="IPR029068">
    <property type="entry name" value="Glyas_Bleomycin-R_OHBP_Dase"/>
</dbReference>
<evidence type="ECO:0000259" key="1">
    <source>
        <dbReference type="Pfam" id="PF06983"/>
    </source>
</evidence>
<dbReference type="CDD" id="cd06588">
    <property type="entry name" value="PhnB_like"/>
    <property type="match status" value="1"/>
</dbReference>
<dbReference type="AlphaFoldDB" id="A0A4R5MMG9"/>
<accession>A0A4R5MMG9</accession>
<organism evidence="2 3">
    <name type="scientific">Pedobacter changchengzhani</name>
    <dbReference type="NCBI Taxonomy" id="2529274"/>
    <lineage>
        <taxon>Bacteria</taxon>
        <taxon>Pseudomonadati</taxon>
        <taxon>Bacteroidota</taxon>
        <taxon>Sphingobacteriia</taxon>
        <taxon>Sphingobacteriales</taxon>
        <taxon>Sphingobacteriaceae</taxon>
        <taxon>Pedobacter</taxon>
    </lineage>
</organism>
<sequence length="139" mass="15414">MATLNTYLNFNGNTEQAFDFYKAVFGGEFLVLQRYGEVEGAEGMSEEEKNKIMHVSLPIANTVLMGTDMPASMPKVLFGTNISLSIGAESEEEAKLIFDGLAVGGKITMPLEKTFWGAFFGMVTDQFGLHWMVNYDYPD</sequence>
<proteinExistence type="predicted"/>